<dbReference type="InterPro" id="IPR029058">
    <property type="entry name" value="AB_hydrolase_fold"/>
</dbReference>
<organism evidence="5 6">
    <name type="scientific">Trichoderma gamsii</name>
    <dbReference type="NCBI Taxonomy" id="398673"/>
    <lineage>
        <taxon>Eukaryota</taxon>
        <taxon>Fungi</taxon>
        <taxon>Dikarya</taxon>
        <taxon>Ascomycota</taxon>
        <taxon>Pezizomycotina</taxon>
        <taxon>Sordariomycetes</taxon>
        <taxon>Hypocreomycetidae</taxon>
        <taxon>Hypocreales</taxon>
        <taxon>Hypocreaceae</taxon>
        <taxon>Trichoderma</taxon>
    </lineage>
</organism>
<dbReference type="EMBL" id="MTYH01000068">
    <property type="protein sequence ID" value="PNP40532.1"/>
    <property type="molecule type" value="Genomic_DNA"/>
</dbReference>
<dbReference type="SUPFAM" id="SSF53474">
    <property type="entry name" value="alpha/beta-Hydrolases"/>
    <property type="match status" value="1"/>
</dbReference>
<dbReference type="Gene3D" id="3.40.50.1820">
    <property type="entry name" value="alpha/beta hydrolase"/>
    <property type="match status" value="1"/>
</dbReference>
<evidence type="ECO:0000256" key="1">
    <source>
        <dbReference type="ARBA" id="ARBA00010088"/>
    </source>
</evidence>
<feature type="active site" description="Proton donor" evidence="3">
    <location>
        <position position="316"/>
    </location>
</feature>
<dbReference type="PANTHER" id="PTHR21661">
    <property type="entry name" value="EPOXIDE HYDROLASE 1-RELATED"/>
    <property type="match status" value="1"/>
</dbReference>
<sequence length="399" mass="45221">MSSNFATLPNSRKSTPTPFTVAIPEEQLSDFRKLLELSKIGPKTYENELTDGRFGISRDWLVQAKEEWLKWDWRACEKHINSFPNFTQPITENGDVFNIHFVALFSQKPDAIPLLCLHGWPGNFLEFYSILRILTERYTPETLPYHIIVPSLPGYAFSSPPPLTRDFQLQNIASIMNSLMIELGFGSGYAVQGGDIGSKISRVLAATFDTVKAVHINFCIMPEPEGVKDSDISEIEKQGLERSSTFKAFGSSYALQHATKPSTIGLVLASNPIALLAWIGEKFLAWTDENPPMDEILSSVTLYWLTETFPRSIYPYRQLFTPGLIGAHENPEWYIKKPFGYSFFPKELAPIPQAWAKTTGTLEFYRQHESGGHFAAMEKPEILLADVEEFLQQVWKPRI</sequence>
<evidence type="ECO:0000313" key="6">
    <source>
        <dbReference type="Proteomes" id="UP000236546"/>
    </source>
</evidence>
<dbReference type="InterPro" id="IPR000639">
    <property type="entry name" value="Epox_hydrolase-like"/>
</dbReference>
<dbReference type="GO" id="GO:0004301">
    <property type="term" value="F:epoxide hydrolase activity"/>
    <property type="evidence" value="ECO:0007669"/>
    <property type="project" value="TreeGrafter"/>
</dbReference>
<dbReference type="PIRSF" id="PIRSF001112">
    <property type="entry name" value="Epoxide_hydrolase"/>
    <property type="match status" value="1"/>
</dbReference>
<dbReference type="GO" id="GO:0097176">
    <property type="term" value="P:epoxide metabolic process"/>
    <property type="evidence" value="ECO:0007669"/>
    <property type="project" value="TreeGrafter"/>
</dbReference>
<evidence type="ECO:0000256" key="3">
    <source>
        <dbReference type="PIRSR" id="PIRSR001112-1"/>
    </source>
</evidence>
<name>A0A2K0T4T8_9HYPO</name>
<dbReference type="AlphaFoldDB" id="A0A2K0T4T8"/>
<protein>
    <recommendedName>
        <fullName evidence="4">Epoxide hydrolase N-terminal domain-containing protein</fullName>
    </recommendedName>
</protein>
<reference evidence="5 6" key="1">
    <citation type="submission" date="2017-02" db="EMBL/GenBank/DDBJ databases">
        <title>Genomes of Trichoderma spp. with biocontrol activity.</title>
        <authorList>
            <person name="Gardiner D."/>
            <person name="Kazan K."/>
            <person name="Vos C."/>
            <person name="Harvey P."/>
        </authorList>
    </citation>
    <scope>NUCLEOTIDE SEQUENCE [LARGE SCALE GENOMIC DNA]</scope>
    <source>
        <strain evidence="5 6">A5MH</strain>
    </source>
</reference>
<dbReference type="Pfam" id="PF06441">
    <property type="entry name" value="EHN"/>
    <property type="match status" value="1"/>
</dbReference>
<evidence type="ECO:0000313" key="5">
    <source>
        <dbReference type="EMBL" id="PNP40532.1"/>
    </source>
</evidence>
<comment type="similarity">
    <text evidence="1">Belongs to the peptidase S33 family.</text>
</comment>
<dbReference type="InterPro" id="IPR010497">
    <property type="entry name" value="Epoxide_hydro_N"/>
</dbReference>
<dbReference type="InterPro" id="IPR016292">
    <property type="entry name" value="Epoxide_hydrolase"/>
</dbReference>
<keyword evidence="2" id="KW-0378">Hydrolase</keyword>
<feature type="active site" description="Proton acceptor" evidence="3">
    <location>
        <position position="373"/>
    </location>
</feature>
<accession>A0A2K0T4T8</accession>
<dbReference type="Proteomes" id="UP000236546">
    <property type="component" value="Unassembled WGS sequence"/>
</dbReference>
<feature type="active site" description="Nucleophile" evidence="3">
    <location>
        <position position="195"/>
    </location>
</feature>
<dbReference type="PANTHER" id="PTHR21661:SF39">
    <property type="entry name" value="HYDROLASE, PUTATIVE (AFU_ORTHOLOGUE AFUA_3G08960)-RELATED"/>
    <property type="match status" value="1"/>
</dbReference>
<evidence type="ECO:0000259" key="4">
    <source>
        <dbReference type="Pfam" id="PF06441"/>
    </source>
</evidence>
<proteinExistence type="inferred from homology"/>
<comment type="caution">
    <text evidence="5">The sequence shown here is derived from an EMBL/GenBank/DDBJ whole genome shotgun (WGS) entry which is preliminary data.</text>
</comment>
<evidence type="ECO:0000256" key="2">
    <source>
        <dbReference type="ARBA" id="ARBA00022801"/>
    </source>
</evidence>
<feature type="domain" description="Epoxide hydrolase N-terminal" evidence="4">
    <location>
        <begin position="17"/>
        <end position="127"/>
    </location>
</feature>
<dbReference type="PRINTS" id="PR00412">
    <property type="entry name" value="EPOXHYDRLASE"/>
</dbReference>
<dbReference type="OrthoDB" id="7130006at2759"/>
<gene>
    <name evidence="5" type="ORF">TGAMA5MH_07529</name>
</gene>